<dbReference type="EMBL" id="GEDG01028386">
    <property type="protein sequence ID" value="JAP13213.1"/>
    <property type="molecule type" value="Transcribed_RNA"/>
</dbReference>
<dbReference type="InterPro" id="IPR051955">
    <property type="entry name" value="PME_Inhibitor"/>
</dbReference>
<evidence type="ECO:0000256" key="2">
    <source>
        <dbReference type="ARBA" id="ARBA00022523"/>
    </source>
</evidence>
<name>A0A0V0GZ56_SOLCH</name>
<dbReference type="GO" id="GO:0048046">
    <property type="term" value="C:apoplast"/>
    <property type="evidence" value="ECO:0007669"/>
    <property type="project" value="UniProtKB-SubCell"/>
</dbReference>
<evidence type="ECO:0000256" key="5">
    <source>
        <dbReference type="ARBA" id="ARBA00023157"/>
    </source>
</evidence>
<evidence type="ECO:0000256" key="7">
    <source>
        <dbReference type="SAM" id="SignalP"/>
    </source>
</evidence>
<keyword evidence="5" id="KW-1015">Disulfide bond</keyword>
<evidence type="ECO:0000313" key="9">
    <source>
        <dbReference type="EMBL" id="JAP13213.1"/>
    </source>
</evidence>
<dbReference type="SUPFAM" id="SSF101148">
    <property type="entry name" value="Plant invertase/pectin methylesterase inhibitor"/>
    <property type="match status" value="1"/>
</dbReference>
<reference evidence="9" key="1">
    <citation type="submission" date="2015-12" db="EMBL/GenBank/DDBJ databases">
        <title>Gene expression during late stages of embryo sac development: a critical building block for successful pollen-pistil interactions.</title>
        <authorList>
            <person name="Liu Y."/>
            <person name="Joly V."/>
            <person name="Sabar M."/>
            <person name="Matton D.P."/>
        </authorList>
    </citation>
    <scope>NUCLEOTIDE SEQUENCE</scope>
</reference>
<evidence type="ECO:0000256" key="4">
    <source>
        <dbReference type="ARBA" id="ARBA00022729"/>
    </source>
</evidence>
<dbReference type="InterPro" id="IPR035513">
    <property type="entry name" value="Invertase/methylesterase_inhib"/>
</dbReference>
<feature type="chain" id="PRO_5006865572" evidence="7">
    <location>
        <begin position="25"/>
        <end position="194"/>
    </location>
</feature>
<keyword evidence="3" id="KW-0964">Secreted</keyword>
<dbReference type="Gene3D" id="1.20.140.40">
    <property type="entry name" value="Invertase/pectin methylesterase inhibitor family protein"/>
    <property type="match status" value="1"/>
</dbReference>
<feature type="domain" description="Pectinesterase inhibitor" evidence="8">
    <location>
        <begin position="32"/>
        <end position="182"/>
    </location>
</feature>
<dbReference type="SMART" id="SM00856">
    <property type="entry name" value="PMEI"/>
    <property type="match status" value="1"/>
</dbReference>
<evidence type="ECO:0000256" key="1">
    <source>
        <dbReference type="ARBA" id="ARBA00004271"/>
    </source>
</evidence>
<dbReference type="PANTHER" id="PTHR31080">
    <property type="entry name" value="PECTINESTERASE INHIBITOR-LIKE"/>
    <property type="match status" value="1"/>
</dbReference>
<organism evidence="9">
    <name type="scientific">Solanum chacoense</name>
    <name type="common">Chaco potato</name>
    <dbReference type="NCBI Taxonomy" id="4108"/>
    <lineage>
        <taxon>Eukaryota</taxon>
        <taxon>Viridiplantae</taxon>
        <taxon>Streptophyta</taxon>
        <taxon>Embryophyta</taxon>
        <taxon>Tracheophyta</taxon>
        <taxon>Spermatophyta</taxon>
        <taxon>Magnoliopsida</taxon>
        <taxon>eudicotyledons</taxon>
        <taxon>Gunneridae</taxon>
        <taxon>Pentapetalae</taxon>
        <taxon>asterids</taxon>
        <taxon>lamiids</taxon>
        <taxon>Solanales</taxon>
        <taxon>Solanaceae</taxon>
        <taxon>Solanoideae</taxon>
        <taxon>Solaneae</taxon>
        <taxon>Solanum</taxon>
    </lineage>
</organism>
<dbReference type="PANTHER" id="PTHR31080:SF160">
    <property type="entry name" value="21 KDA PROTEIN-LIKE"/>
    <property type="match status" value="1"/>
</dbReference>
<feature type="signal peptide" evidence="7">
    <location>
        <begin position="1"/>
        <end position="24"/>
    </location>
</feature>
<evidence type="ECO:0000256" key="3">
    <source>
        <dbReference type="ARBA" id="ARBA00022525"/>
    </source>
</evidence>
<keyword evidence="4 7" id="KW-0732">Signal</keyword>
<dbReference type="NCBIfam" id="TIGR01614">
    <property type="entry name" value="PME_inhib"/>
    <property type="match status" value="1"/>
</dbReference>
<dbReference type="CDD" id="cd15798">
    <property type="entry name" value="PMEI-like_3"/>
    <property type="match status" value="1"/>
</dbReference>
<sequence>MKMFRFLLLLLLLLILHFSHFTNGKKTITSYSTNHLVYTSCTKASYPKICIRTLSSYSTIKTPKDLAKASLNVSISRANKASKFLKNLKVKSKREKGALVDCIEQIGDSIHELRKALFELKHLHKGIGFKFQMNNLETWISASLTNDDTCLDGFKEIDGKVRYDVKRKISNVAKVTSNALYLINLLYNRGGFRI</sequence>
<evidence type="ECO:0000256" key="6">
    <source>
        <dbReference type="ARBA" id="ARBA00038471"/>
    </source>
</evidence>
<dbReference type="InterPro" id="IPR006501">
    <property type="entry name" value="Pectinesterase_inhib_dom"/>
</dbReference>
<keyword evidence="2" id="KW-0052">Apoplast</keyword>
<dbReference type="GO" id="GO:0004857">
    <property type="term" value="F:enzyme inhibitor activity"/>
    <property type="evidence" value="ECO:0007669"/>
    <property type="project" value="InterPro"/>
</dbReference>
<dbReference type="Pfam" id="PF04043">
    <property type="entry name" value="PMEI"/>
    <property type="match status" value="1"/>
</dbReference>
<evidence type="ECO:0000259" key="8">
    <source>
        <dbReference type="SMART" id="SM00856"/>
    </source>
</evidence>
<dbReference type="FunFam" id="1.20.140.40:FF:000006">
    <property type="entry name" value="Pectinesterase inhibitor 3"/>
    <property type="match status" value="1"/>
</dbReference>
<protein>
    <submittedName>
        <fullName evidence="9">Putative 21 kDa protein-like</fullName>
    </submittedName>
</protein>
<accession>A0A0V0GZ56</accession>
<dbReference type="AlphaFoldDB" id="A0A0V0GZ56"/>
<comment type="subcellular location">
    <subcellularLocation>
        <location evidence="1">Secreted</location>
        <location evidence="1">Extracellular space</location>
        <location evidence="1">Apoplast</location>
    </subcellularLocation>
</comment>
<comment type="similarity">
    <text evidence="6">Belongs to the PMEI family.</text>
</comment>
<proteinExistence type="inferred from homology"/>